<organism evidence="11 12">
    <name type="scientific">Manihot esculenta</name>
    <name type="common">Cassava</name>
    <name type="synonym">Jatropha manihot</name>
    <dbReference type="NCBI Taxonomy" id="3983"/>
    <lineage>
        <taxon>Eukaryota</taxon>
        <taxon>Viridiplantae</taxon>
        <taxon>Streptophyta</taxon>
        <taxon>Embryophyta</taxon>
        <taxon>Tracheophyta</taxon>
        <taxon>Spermatophyta</taxon>
        <taxon>Magnoliopsida</taxon>
        <taxon>eudicotyledons</taxon>
        <taxon>Gunneridae</taxon>
        <taxon>Pentapetalae</taxon>
        <taxon>rosids</taxon>
        <taxon>fabids</taxon>
        <taxon>Malpighiales</taxon>
        <taxon>Euphorbiaceae</taxon>
        <taxon>Crotonoideae</taxon>
        <taxon>Manihoteae</taxon>
        <taxon>Manihot</taxon>
    </lineage>
</organism>
<dbReference type="OMA" id="KGAMHLS"/>
<dbReference type="PANTHER" id="PTHR31651:SF33">
    <property type="entry name" value="PROTEIN PIN-LIKES 1"/>
    <property type="match status" value="1"/>
</dbReference>
<dbReference type="Gramene" id="Manes.02G117300.1.v8.1">
    <property type="protein sequence ID" value="Manes.02G117300.1.v8.1.CDS"/>
    <property type="gene ID" value="Manes.02G117300.v8.1"/>
</dbReference>
<name>A0A2C9WD10_MANES</name>
<dbReference type="GO" id="GO:0080162">
    <property type="term" value="P:endoplasmic reticulum to cytosol auxin transport"/>
    <property type="evidence" value="ECO:0007669"/>
    <property type="project" value="InterPro"/>
</dbReference>
<dbReference type="InterPro" id="IPR004776">
    <property type="entry name" value="Mem_transp_PIN-like"/>
</dbReference>
<evidence type="ECO:0000313" key="11">
    <source>
        <dbReference type="EMBL" id="OAY57706.1"/>
    </source>
</evidence>
<dbReference type="AlphaFoldDB" id="A0A2C9WD10"/>
<dbReference type="Pfam" id="PF03547">
    <property type="entry name" value="Mem_trans"/>
    <property type="match status" value="1"/>
</dbReference>
<dbReference type="GO" id="GO:0005789">
    <property type="term" value="C:endoplasmic reticulum membrane"/>
    <property type="evidence" value="ECO:0007669"/>
    <property type="project" value="UniProtKB-SubCell"/>
</dbReference>
<evidence type="ECO:0000256" key="4">
    <source>
        <dbReference type="ARBA" id="ARBA00022824"/>
    </source>
</evidence>
<keyword evidence="12" id="KW-1185">Reference proteome</keyword>
<feature type="transmembrane region" description="Helical" evidence="10">
    <location>
        <begin position="244"/>
        <end position="266"/>
    </location>
</feature>
<evidence type="ECO:0000256" key="7">
    <source>
        <dbReference type="ARBA" id="ARBA00023294"/>
    </source>
</evidence>
<keyword evidence="7" id="KW-0927">Auxin signaling pathway</keyword>
<keyword evidence="6 10" id="KW-0472">Membrane</keyword>
<dbReference type="Proteomes" id="UP000091857">
    <property type="component" value="Chromosome 2"/>
</dbReference>
<feature type="transmembrane region" description="Helical" evidence="10">
    <location>
        <begin position="389"/>
        <end position="410"/>
    </location>
</feature>
<accession>A0A2C9WD10</accession>
<feature type="transmembrane region" description="Helical" evidence="10">
    <location>
        <begin position="72"/>
        <end position="94"/>
    </location>
</feature>
<feature type="transmembrane region" description="Helical" evidence="10">
    <location>
        <begin position="353"/>
        <end position="377"/>
    </location>
</feature>
<keyword evidence="2" id="KW-0813">Transport</keyword>
<evidence type="ECO:0000256" key="8">
    <source>
        <dbReference type="ARBA" id="ARBA00025100"/>
    </source>
</evidence>
<dbReference type="OrthoDB" id="191139at2759"/>
<evidence type="ECO:0000313" key="12">
    <source>
        <dbReference type="Proteomes" id="UP000091857"/>
    </source>
</evidence>
<gene>
    <name evidence="11" type="ORF">MANES_02G117300v8</name>
</gene>
<evidence type="ECO:0000256" key="10">
    <source>
        <dbReference type="SAM" id="Phobius"/>
    </source>
</evidence>
<dbReference type="GO" id="GO:0016020">
    <property type="term" value="C:membrane"/>
    <property type="evidence" value="ECO:0000318"/>
    <property type="project" value="GO_Central"/>
</dbReference>
<dbReference type="EMBL" id="CM004388">
    <property type="protein sequence ID" value="OAY57706.1"/>
    <property type="molecule type" value="Genomic_DNA"/>
</dbReference>
<dbReference type="InterPro" id="IPR045033">
    <property type="entry name" value="PILS1/3/4/5/7"/>
</dbReference>
<feature type="transmembrane region" description="Helical" evidence="10">
    <location>
        <begin position="286"/>
        <end position="307"/>
    </location>
</feature>
<evidence type="ECO:0000256" key="1">
    <source>
        <dbReference type="ARBA" id="ARBA00004477"/>
    </source>
</evidence>
<keyword evidence="5 10" id="KW-1133">Transmembrane helix</keyword>
<comment type="function">
    <text evidence="8">Involved in cellular auxin homeostasis by regulating auxin metabolism. Regulates intracellular auxin accumulation at the endoplasmic reticulum and thus auxin availability for nuclear auxin signaling.</text>
</comment>
<evidence type="ECO:0000256" key="9">
    <source>
        <dbReference type="ARBA" id="ARBA00025752"/>
    </source>
</evidence>
<feature type="transmembrane region" description="Helical" evidence="10">
    <location>
        <begin position="106"/>
        <end position="127"/>
    </location>
</feature>
<evidence type="ECO:0000256" key="2">
    <source>
        <dbReference type="ARBA" id="ARBA00022448"/>
    </source>
</evidence>
<feature type="transmembrane region" description="Helical" evidence="10">
    <location>
        <begin position="6"/>
        <end position="34"/>
    </location>
</feature>
<proteinExistence type="inferred from homology"/>
<evidence type="ECO:0000256" key="3">
    <source>
        <dbReference type="ARBA" id="ARBA00022692"/>
    </source>
</evidence>
<keyword evidence="4" id="KW-0256">Endoplasmic reticulum</keyword>
<sequence>MPLLDLFVIASMPVLKVLLLTGLGSLLALDSVNVLGEDARKQINQVVFYVFNPALVGSNLANTITIESMGLLWFMPFNILVTFIVGSALGWMLIKITSPPKHLKGLILGCCAAGNMGNLPLIVIPAICKEKGSPFGSPDVCYTYGIAYASLSMAIGAVYLWSYVYNIIRICSSEINQEVADVDVKANGEAPKLVQENYYNSEELTYGLLLPDNTDSQTNIKTFSRTRIVWDKIKIWTRMISEKLNLKSLFAPSTSGAVVGFVIGVIPQIRTLFIGASAPLRVVEDSAFLVGNAAIPVTTLIVGGNLLKGLKGSGIRFTLIVGILAVRFVLLPLLGIVIVKSAVQFGLVHSDPLYQFILLLQFAVPPAMNIGTMTQLFGTGQNECSVIMLWSYALASVSLTFWSTIFLWMLS</sequence>
<feature type="transmembrane region" description="Helical" evidence="10">
    <location>
        <begin position="147"/>
        <end position="168"/>
    </location>
</feature>
<dbReference type="GO" id="GO:0009734">
    <property type="term" value="P:auxin-activated signaling pathway"/>
    <property type="evidence" value="ECO:0007669"/>
    <property type="project" value="UniProtKB-KW"/>
</dbReference>
<keyword evidence="3 10" id="KW-0812">Transmembrane</keyword>
<comment type="caution">
    <text evidence="11">The sequence shown here is derived from an EMBL/GenBank/DDBJ whole genome shotgun (WGS) entry which is preliminary data.</text>
</comment>
<evidence type="ECO:0000256" key="5">
    <source>
        <dbReference type="ARBA" id="ARBA00022989"/>
    </source>
</evidence>
<dbReference type="STRING" id="3983.A0A2C9WD10"/>
<reference evidence="12" key="1">
    <citation type="journal article" date="2016" name="Nat. Biotechnol.">
        <title>Sequencing wild and cultivated cassava and related species reveals extensive interspecific hybridization and genetic diversity.</title>
        <authorList>
            <person name="Bredeson J.V."/>
            <person name="Lyons J.B."/>
            <person name="Prochnik S.E."/>
            <person name="Wu G.A."/>
            <person name="Ha C.M."/>
            <person name="Edsinger-Gonzales E."/>
            <person name="Grimwood J."/>
            <person name="Schmutz J."/>
            <person name="Rabbi I.Y."/>
            <person name="Egesi C."/>
            <person name="Nauluvula P."/>
            <person name="Lebot V."/>
            <person name="Ndunguru J."/>
            <person name="Mkamilo G."/>
            <person name="Bart R.S."/>
            <person name="Setter T.L."/>
            <person name="Gleadow R.M."/>
            <person name="Kulakow P."/>
            <person name="Ferguson M.E."/>
            <person name="Rounsley S."/>
            <person name="Rokhsar D.S."/>
        </authorList>
    </citation>
    <scope>NUCLEOTIDE SEQUENCE [LARGE SCALE GENOMIC DNA]</scope>
    <source>
        <strain evidence="12">cv. AM560-2</strain>
    </source>
</reference>
<dbReference type="GO" id="GO:0022857">
    <property type="term" value="F:transmembrane transporter activity"/>
    <property type="evidence" value="ECO:0000318"/>
    <property type="project" value="GO_Central"/>
</dbReference>
<evidence type="ECO:0000256" key="6">
    <source>
        <dbReference type="ARBA" id="ARBA00023136"/>
    </source>
</evidence>
<comment type="subcellular location">
    <subcellularLocation>
        <location evidence="1">Endoplasmic reticulum membrane</location>
        <topology evidence="1">Multi-pass membrane protein</topology>
    </subcellularLocation>
</comment>
<feature type="transmembrane region" description="Helical" evidence="10">
    <location>
        <begin position="319"/>
        <end position="341"/>
    </location>
</feature>
<protein>
    <submittedName>
        <fullName evidence="11">Uncharacterized protein</fullName>
    </submittedName>
</protein>
<dbReference type="PANTHER" id="PTHR31651">
    <property type="match status" value="1"/>
</dbReference>
<comment type="similarity">
    <text evidence="9">Belongs to the auxin efflux carrier (TC 2.A.69.2) family.</text>
</comment>